<dbReference type="InterPro" id="IPR006652">
    <property type="entry name" value="Kelch_1"/>
</dbReference>
<dbReference type="SMART" id="SM00256">
    <property type="entry name" value="FBOX"/>
    <property type="match status" value="1"/>
</dbReference>
<dbReference type="PANTHER" id="PTHR46344">
    <property type="entry name" value="OS02G0202900 PROTEIN"/>
    <property type="match status" value="1"/>
</dbReference>
<evidence type="ECO:0000259" key="3">
    <source>
        <dbReference type="SMART" id="SM00256"/>
    </source>
</evidence>
<accession>A0AAV9A030</accession>
<dbReference type="InterPro" id="IPR015915">
    <property type="entry name" value="Kelch-typ_b-propeller"/>
</dbReference>
<keyword evidence="5" id="KW-1185">Reference proteome</keyword>
<organism evidence="4 5">
    <name type="scientific">Acorus gramineus</name>
    <name type="common">Dwarf sweet flag</name>
    <dbReference type="NCBI Taxonomy" id="55184"/>
    <lineage>
        <taxon>Eukaryota</taxon>
        <taxon>Viridiplantae</taxon>
        <taxon>Streptophyta</taxon>
        <taxon>Embryophyta</taxon>
        <taxon>Tracheophyta</taxon>
        <taxon>Spermatophyta</taxon>
        <taxon>Magnoliopsida</taxon>
        <taxon>Liliopsida</taxon>
        <taxon>Acoraceae</taxon>
        <taxon>Acorus</taxon>
    </lineage>
</organism>
<dbReference type="PANTHER" id="PTHR46344:SF21">
    <property type="entry name" value="F-BOX_KELCH-REPEAT PROTEIN SKIP30 ISOFORM X2"/>
    <property type="match status" value="1"/>
</dbReference>
<gene>
    <name evidence="4" type="ORF">QJS04_geneDACA023976</name>
</gene>
<reference evidence="4" key="2">
    <citation type="submission" date="2023-06" db="EMBL/GenBank/DDBJ databases">
        <authorList>
            <person name="Ma L."/>
            <person name="Liu K.-W."/>
            <person name="Li Z."/>
            <person name="Hsiao Y.-Y."/>
            <person name="Qi Y."/>
            <person name="Fu T."/>
            <person name="Tang G."/>
            <person name="Zhang D."/>
            <person name="Sun W.-H."/>
            <person name="Liu D.-K."/>
            <person name="Li Y."/>
            <person name="Chen G.-Z."/>
            <person name="Liu X.-D."/>
            <person name="Liao X.-Y."/>
            <person name="Jiang Y.-T."/>
            <person name="Yu X."/>
            <person name="Hao Y."/>
            <person name="Huang J."/>
            <person name="Zhao X.-W."/>
            <person name="Ke S."/>
            <person name="Chen Y.-Y."/>
            <person name="Wu W.-L."/>
            <person name="Hsu J.-L."/>
            <person name="Lin Y.-F."/>
            <person name="Huang M.-D."/>
            <person name="Li C.-Y."/>
            <person name="Huang L."/>
            <person name="Wang Z.-W."/>
            <person name="Zhao X."/>
            <person name="Zhong W.-Y."/>
            <person name="Peng D.-H."/>
            <person name="Ahmad S."/>
            <person name="Lan S."/>
            <person name="Zhang J.-S."/>
            <person name="Tsai W.-C."/>
            <person name="Van De Peer Y."/>
            <person name="Liu Z.-J."/>
        </authorList>
    </citation>
    <scope>NUCLEOTIDE SEQUENCE</scope>
    <source>
        <strain evidence="4">SCP</strain>
        <tissue evidence="4">Leaves</tissue>
    </source>
</reference>
<dbReference type="SUPFAM" id="SSF81383">
    <property type="entry name" value="F-box domain"/>
    <property type="match status" value="1"/>
</dbReference>
<dbReference type="SUPFAM" id="SSF117281">
    <property type="entry name" value="Kelch motif"/>
    <property type="match status" value="2"/>
</dbReference>
<feature type="domain" description="F-box" evidence="3">
    <location>
        <begin position="84"/>
        <end position="124"/>
    </location>
</feature>
<sequence>MLFPRSTFACCALDGKIVVTGGFTRPWDSILKSEIYDPERDVWEPLPDLNYTDNSPCSGVVIGGKMHVFHKKLSTVQSGLIDGIPDAIALQCLARVPFFHHLQLQIVCHSWRDALRSPDFLKARQETNAFEDFLCVLAFEPDNVWQLYDPSMDSWITLPVLPTQVRHLARFGVVSLHGKLFVLGGGSDGVVWSTGDRNRIFATNEVWAYDPLLRSWARRAPMLFRRAMFACCALGGKIVVTGGFTTPRESILKSEIYDPEKDVWEPLPDLTHTDDSACSGVVIGSKMHVFHKRLSSVQILEDGKDRWTVKDYSLPQGPMAVVRGELYVLNNVVVFKQDMGEQGARKEFPLPEDLLSRIEFGVIGLEDAIYVVGGVIVRPNQFIKLSSDVDVLNVRRVTPTWQKVKPMSLCRGNVLGCAVLTI</sequence>
<comment type="caution">
    <text evidence="4">The sequence shown here is derived from an EMBL/GenBank/DDBJ whole genome shotgun (WGS) entry which is preliminary data.</text>
</comment>
<evidence type="ECO:0000256" key="1">
    <source>
        <dbReference type="ARBA" id="ARBA00022441"/>
    </source>
</evidence>
<evidence type="ECO:0000313" key="5">
    <source>
        <dbReference type="Proteomes" id="UP001179952"/>
    </source>
</evidence>
<reference evidence="4" key="1">
    <citation type="journal article" date="2023" name="Nat. Commun.">
        <title>Diploid and tetraploid genomes of Acorus and the evolution of monocots.</title>
        <authorList>
            <person name="Ma L."/>
            <person name="Liu K.W."/>
            <person name="Li Z."/>
            <person name="Hsiao Y.Y."/>
            <person name="Qi Y."/>
            <person name="Fu T."/>
            <person name="Tang G.D."/>
            <person name="Zhang D."/>
            <person name="Sun W.H."/>
            <person name="Liu D.K."/>
            <person name="Li Y."/>
            <person name="Chen G.Z."/>
            <person name="Liu X.D."/>
            <person name="Liao X.Y."/>
            <person name="Jiang Y.T."/>
            <person name="Yu X."/>
            <person name="Hao Y."/>
            <person name="Huang J."/>
            <person name="Zhao X.W."/>
            <person name="Ke S."/>
            <person name="Chen Y.Y."/>
            <person name="Wu W.L."/>
            <person name="Hsu J.L."/>
            <person name="Lin Y.F."/>
            <person name="Huang M.D."/>
            <person name="Li C.Y."/>
            <person name="Huang L."/>
            <person name="Wang Z.W."/>
            <person name="Zhao X."/>
            <person name="Zhong W.Y."/>
            <person name="Peng D.H."/>
            <person name="Ahmad S."/>
            <person name="Lan S."/>
            <person name="Zhang J.S."/>
            <person name="Tsai W.C."/>
            <person name="Van de Peer Y."/>
            <person name="Liu Z.J."/>
        </authorList>
    </citation>
    <scope>NUCLEOTIDE SEQUENCE</scope>
    <source>
        <strain evidence="4">SCP</strain>
    </source>
</reference>
<name>A0AAV9A030_ACOGR</name>
<dbReference type="Pfam" id="PF00646">
    <property type="entry name" value="F-box"/>
    <property type="match status" value="1"/>
</dbReference>
<proteinExistence type="predicted"/>
<dbReference type="Pfam" id="PF01344">
    <property type="entry name" value="Kelch_1"/>
    <property type="match status" value="3"/>
</dbReference>
<dbReference type="EMBL" id="JAUJYN010000083">
    <property type="protein sequence ID" value="KAK1256764.1"/>
    <property type="molecule type" value="Genomic_DNA"/>
</dbReference>
<dbReference type="InterPro" id="IPR001810">
    <property type="entry name" value="F-box_dom"/>
</dbReference>
<dbReference type="Proteomes" id="UP001179952">
    <property type="component" value="Unassembled WGS sequence"/>
</dbReference>
<keyword evidence="1" id="KW-0880">Kelch repeat</keyword>
<keyword evidence="2" id="KW-0677">Repeat</keyword>
<evidence type="ECO:0000313" key="4">
    <source>
        <dbReference type="EMBL" id="KAK1256764.1"/>
    </source>
</evidence>
<dbReference type="AlphaFoldDB" id="A0AAV9A030"/>
<dbReference type="Gene3D" id="2.120.10.80">
    <property type="entry name" value="Kelch-type beta propeller"/>
    <property type="match status" value="2"/>
</dbReference>
<evidence type="ECO:0000256" key="2">
    <source>
        <dbReference type="ARBA" id="ARBA00022737"/>
    </source>
</evidence>
<protein>
    <submittedName>
        <fullName evidence="4">F-box/kelch-repeat protein SKIP30</fullName>
    </submittedName>
</protein>
<dbReference type="CDD" id="cd22152">
    <property type="entry name" value="F-box_AtAFR-like"/>
    <property type="match status" value="1"/>
</dbReference>
<dbReference type="SMART" id="SM00612">
    <property type="entry name" value="Kelch"/>
    <property type="match status" value="4"/>
</dbReference>
<dbReference type="InterPro" id="IPR036047">
    <property type="entry name" value="F-box-like_dom_sf"/>
</dbReference>